<keyword evidence="2" id="KW-1133">Transmembrane helix</keyword>
<organism evidence="3 4">
    <name type="scientific">Pleurodeles waltl</name>
    <name type="common">Iberian ribbed newt</name>
    <dbReference type="NCBI Taxonomy" id="8319"/>
    <lineage>
        <taxon>Eukaryota</taxon>
        <taxon>Metazoa</taxon>
        <taxon>Chordata</taxon>
        <taxon>Craniata</taxon>
        <taxon>Vertebrata</taxon>
        <taxon>Euteleostomi</taxon>
        <taxon>Amphibia</taxon>
        <taxon>Batrachia</taxon>
        <taxon>Caudata</taxon>
        <taxon>Salamandroidea</taxon>
        <taxon>Salamandridae</taxon>
        <taxon>Pleurodelinae</taxon>
        <taxon>Pleurodeles</taxon>
    </lineage>
</organism>
<reference evidence="3" key="1">
    <citation type="journal article" date="2022" name="bioRxiv">
        <title>Sequencing and chromosome-scale assembly of the giantPleurodeles waltlgenome.</title>
        <authorList>
            <person name="Brown T."/>
            <person name="Elewa A."/>
            <person name="Iarovenko S."/>
            <person name="Subramanian E."/>
            <person name="Araus A.J."/>
            <person name="Petzold A."/>
            <person name="Susuki M."/>
            <person name="Suzuki K.-i.T."/>
            <person name="Hayashi T."/>
            <person name="Toyoda A."/>
            <person name="Oliveira C."/>
            <person name="Osipova E."/>
            <person name="Leigh N.D."/>
            <person name="Simon A."/>
            <person name="Yun M.H."/>
        </authorList>
    </citation>
    <scope>NUCLEOTIDE SEQUENCE</scope>
    <source>
        <strain evidence="3">20211129_DDA</strain>
        <tissue evidence="3">Liver</tissue>
    </source>
</reference>
<evidence type="ECO:0000313" key="4">
    <source>
        <dbReference type="Proteomes" id="UP001066276"/>
    </source>
</evidence>
<keyword evidence="2" id="KW-0472">Membrane</keyword>
<proteinExistence type="predicted"/>
<protein>
    <submittedName>
        <fullName evidence="3">Uncharacterized protein</fullName>
    </submittedName>
</protein>
<comment type="caution">
    <text evidence="3">The sequence shown here is derived from an EMBL/GenBank/DDBJ whole genome shotgun (WGS) entry which is preliminary data.</text>
</comment>
<evidence type="ECO:0000313" key="3">
    <source>
        <dbReference type="EMBL" id="KAJ1136713.1"/>
    </source>
</evidence>
<name>A0AAV7QE08_PLEWA</name>
<dbReference type="Proteomes" id="UP001066276">
    <property type="component" value="Chromosome 6"/>
</dbReference>
<sequence length="131" mass="14120">MQTDICHLEKIENVSAETASFPVVSGGIDGANEVVYNVDPEGIFIDRRGKRMVDSVSPNPRVDASLTENTIVAVIAFVDKEVVVILLVVSVNVTLVTGVGATCIIDTRQRSGHPQADPSQQADLSRRMSRD</sequence>
<evidence type="ECO:0000256" key="1">
    <source>
        <dbReference type="SAM" id="MobiDB-lite"/>
    </source>
</evidence>
<feature type="transmembrane region" description="Helical" evidence="2">
    <location>
        <begin position="82"/>
        <end position="105"/>
    </location>
</feature>
<keyword evidence="2" id="KW-0812">Transmembrane</keyword>
<evidence type="ECO:0000256" key="2">
    <source>
        <dbReference type="SAM" id="Phobius"/>
    </source>
</evidence>
<keyword evidence="4" id="KW-1185">Reference proteome</keyword>
<dbReference type="AlphaFoldDB" id="A0AAV7QE08"/>
<dbReference type="EMBL" id="JANPWB010000010">
    <property type="protein sequence ID" value="KAJ1136713.1"/>
    <property type="molecule type" value="Genomic_DNA"/>
</dbReference>
<gene>
    <name evidence="3" type="ORF">NDU88_003128</name>
</gene>
<accession>A0AAV7QE08</accession>
<feature type="region of interest" description="Disordered" evidence="1">
    <location>
        <begin position="109"/>
        <end position="131"/>
    </location>
</feature>